<keyword evidence="5 8" id="KW-0472">Membrane</keyword>
<evidence type="ECO:0000256" key="5">
    <source>
        <dbReference type="ARBA" id="ARBA00023136"/>
    </source>
</evidence>
<feature type="transmembrane region" description="Helical" evidence="8">
    <location>
        <begin position="53"/>
        <end position="74"/>
    </location>
</feature>
<dbReference type="OrthoDB" id="9990906at2759"/>
<dbReference type="AlphaFoldDB" id="A0A3M7P9J9"/>
<feature type="transmembrane region" description="Helical" evidence="8">
    <location>
        <begin position="133"/>
        <end position="153"/>
    </location>
</feature>
<dbReference type="SUPFAM" id="SSF81321">
    <property type="entry name" value="Family A G protein-coupled receptor-like"/>
    <property type="match status" value="1"/>
</dbReference>
<dbReference type="InterPro" id="IPR017452">
    <property type="entry name" value="GPCR_Rhodpsn_7TM"/>
</dbReference>
<feature type="transmembrane region" description="Helical" evidence="8">
    <location>
        <begin position="274"/>
        <end position="294"/>
    </location>
</feature>
<dbReference type="GO" id="GO:0005886">
    <property type="term" value="C:plasma membrane"/>
    <property type="evidence" value="ECO:0007669"/>
    <property type="project" value="TreeGrafter"/>
</dbReference>
<sequence>MINSNDTRYMILQIFNTLEPYYITLLVVVGLIGNSISLTLFLSTKLRSRESHIILSALAVVDNGFLISLFIVNLKHFQFDLFNNNRIVCKSTVYFAYVFSFLSIWYVVLFSLERLIAVCFPLRRYDLCSSFRNKIVIFVLVLFSLLFYSFTIFTSGIETDNGTKACVTKAYWISFVKKFSFIDIWITIIIPFFIILIVNASISVKLMMVIRSTKTFNTIIFFNRNRPNSPIGIRKKCGSLKSYGTVRHSMARASTMGLCSVKYKRRLSKKYSKTTRVLLTISITYVLLNIFMAYSKIRYCFETEFFETLNHEKVKNFGQQNENSTHSPDMRIKPVEFNYDWEDQFYERISCQNLRSLYRALEIEIVIERDLIKE</sequence>
<keyword evidence="4" id="KW-0297">G-protein coupled receptor</keyword>
<evidence type="ECO:0000256" key="1">
    <source>
        <dbReference type="ARBA" id="ARBA00004141"/>
    </source>
</evidence>
<evidence type="ECO:0000259" key="9">
    <source>
        <dbReference type="PROSITE" id="PS50262"/>
    </source>
</evidence>
<gene>
    <name evidence="10" type="ORF">BpHYR1_030152</name>
</gene>
<keyword evidence="11" id="KW-1185">Reference proteome</keyword>
<feature type="domain" description="G-protein coupled receptors family 1 profile" evidence="9">
    <location>
        <begin position="33"/>
        <end position="287"/>
    </location>
</feature>
<feature type="transmembrane region" description="Helical" evidence="8">
    <location>
        <begin position="94"/>
        <end position="112"/>
    </location>
</feature>
<organism evidence="10 11">
    <name type="scientific">Brachionus plicatilis</name>
    <name type="common">Marine rotifer</name>
    <name type="synonym">Brachionus muelleri</name>
    <dbReference type="NCBI Taxonomy" id="10195"/>
    <lineage>
        <taxon>Eukaryota</taxon>
        <taxon>Metazoa</taxon>
        <taxon>Spiralia</taxon>
        <taxon>Gnathifera</taxon>
        <taxon>Rotifera</taxon>
        <taxon>Eurotatoria</taxon>
        <taxon>Monogononta</taxon>
        <taxon>Pseudotrocha</taxon>
        <taxon>Ploima</taxon>
        <taxon>Brachionidae</taxon>
        <taxon>Brachionus</taxon>
    </lineage>
</organism>
<evidence type="ECO:0000256" key="3">
    <source>
        <dbReference type="ARBA" id="ARBA00022989"/>
    </source>
</evidence>
<evidence type="ECO:0000313" key="10">
    <source>
        <dbReference type="EMBL" id="RMZ95397.1"/>
    </source>
</evidence>
<dbReference type="EMBL" id="REGN01012453">
    <property type="protein sequence ID" value="RMZ95397.1"/>
    <property type="molecule type" value="Genomic_DNA"/>
</dbReference>
<evidence type="ECO:0000256" key="8">
    <source>
        <dbReference type="SAM" id="Phobius"/>
    </source>
</evidence>
<evidence type="ECO:0000256" key="6">
    <source>
        <dbReference type="ARBA" id="ARBA00023170"/>
    </source>
</evidence>
<keyword evidence="2 8" id="KW-0812">Transmembrane</keyword>
<dbReference type="Gene3D" id="1.20.1070.10">
    <property type="entry name" value="Rhodopsin 7-helix transmembrane proteins"/>
    <property type="match status" value="1"/>
</dbReference>
<comment type="subcellular location">
    <subcellularLocation>
        <location evidence="1">Membrane</location>
        <topology evidence="1">Multi-pass membrane protein</topology>
    </subcellularLocation>
</comment>
<dbReference type="Pfam" id="PF00001">
    <property type="entry name" value="7tm_1"/>
    <property type="match status" value="1"/>
</dbReference>
<dbReference type="Proteomes" id="UP000276133">
    <property type="component" value="Unassembled WGS sequence"/>
</dbReference>
<name>A0A3M7P9J9_BRAPC</name>
<accession>A0A3M7P9J9</accession>
<dbReference type="PRINTS" id="PR00237">
    <property type="entry name" value="GPCRRHODOPSN"/>
</dbReference>
<evidence type="ECO:0000313" key="11">
    <source>
        <dbReference type="Proteomes" id="UP000276133"/>
    </source>
</evidence>
<evidence type="ECO:0000256" key="7">
    <source>
        <dbReference type="ARBA" id="ARBA00023224"/>
    </source>
</evidence>
<protein>
    <submittedName>
        <fullName evidence="10">Thyrotropin-releasing hormone receptor</fullName>
    </submittedName>
</protein>
<dbReference type="PANTHER" id="PTHR24243">
    <property type="entry name" value="G-PROTEIN COUPLED RECEPTOR"/>
    <property type="match status" value="1"/>
</dbReference>
<proteinExistence type="predicted"/>
<evidence type="ECO:0000256" key="2">
    <source>
        <dbReference type="ARBA" id="ARBA00022692"/>
    </source>
</evidence>
<dbReference type="GO" id="GO:0004930">
    <property type="term" value="F:G protein-coupled receptor activity"/>
    <property type="evidence" value="ECO:0007669"/>
    <property type="project" value="UniProtKB-KW"/>
</dbReference>
<keyword evidence="6 10" id="KW-0675">Receptor</keyword>
<feature type="transmembrane region" description="Helical" evidence="8">
    <location>
        <begin position="20"/>
        <end position="41"/>
    </location>
</feature>
<dbReference type="InterPro" id="IPR000276">
    <property type="entry name" value="GPCR_Rhodpsn"/>
</dbReference>
<feature type="transmembrane region" description="Helical" evidence="8">
    <location>
        <begin position="184"/>
        <end position="204"/>
    </location>
</feature>
<reference evidence="10 11" key="1">
    <citation type="journal article" date="2018" name="Sci. Rep.">
        <title>Genomic signatures of local adaptation to the degree of environmental predictability in rotifers.</title>
        <authorList>
            <person name="Franch-Gras L."/>
            <person name="Hahn C."/>
            <person name="Garcia-Roger E.M."/>
            <person name="Carmona M.J."/>
            <person name="Serra M."/>
            <person name="Gomez A."/>
        </authorList>
    </citation>
    <scope>NUCLEOTIDE SEQUENCE [LARGE SCALE GENOMIC DNA]</scope>
    <source>
        <strain evidence="10">HYR1</strain>
    </source>
</reference>
<dbReference type="PANTHER" id="PTHR24243:SF230">
    <property type="entry name" value="G-PROTEIN COUPLED RECEPTORS FAMILY 1 PROFILE DOMAIN-CONTAINING PROTEIN"/>
    <property type="match status" value="1"/>
</dbReference>
<keyword evidence="3 8" id="KW-1133">Transmembrane helix</keyword>
<comment type="caution">
    <text evidence="10">The sequence shown here is derived from an EMBL/GenBank/DDBJ whole genome shotgun (WGS) entry which is preliminary data.</text>
</comment>
<dbReference type="STRING" id="10195.A0A3M7P9J9"/>
<dbReference type="PROSITE" id="PS50262">
    <property type="entry name" value="G_PROTEIN_RECEP_F1_2"/>
    <property type="match status" value="1"/>
</dbReference>
<keyword evidence="7" id="KW-0807">Transducer</keyword>
<evidence type="ECO:0000256" key="4">
    <source>
        <dbReference type="ARBA" id="ARBA00023040"/>
    </source>
</evidence>